<dbReference type="EMBL" id="QXGA01002755">
    <property type="protein sequence ID" value="KAE9092562.1"/>
    <property type="molecule type" value="Genomic_DNA"/>
</dbReference>
<organism evidence="2 4">
    <name type="scientific">Phytophthora fragariae</name>
    <dbReference type="NCBI Taxonomy" id="53985"/>
    <lineage>
        <taxon>Eukaryota</taxon>
        <taxon>Sar</taxon>
        <taxon>Stramenopiles</taxon>
        <taxon>Oomycota</taxon>
        <taxon>Peronosporomycetes</taxon>
        <taxon>Peronosporales</taxon>
        <taxon>Peronosporaceae</taxon>
        <taxon>Phytophthora</taxon>
    </lineage>
</organism>
<dbReference type="Proteomes" id="UP000440732">
    <property type="component" value="Unassembled WGS sequence"/>
</dbReference>
<feature type="region of interest" description="Disordered" evidence="1">
    <location>
        <begin position="1"/>
        <end position="48"/>
    </location>
</feature>
<dbReference type="EMBL" id="QXGF01002710">
    <property type="protein sequence ID" value="KAE8923684.1"/>
    <property type="molecule type" value="Genomic_DNA"/>
</dbReference>
<reference evidence="4 5" key="1">
    <citation type="submission" date="2018-08" db="EMBL/GenBank/DDBJ databases">
        <title>Genomic investigation of the strawberry pathogen Phytophthora fragariae indicates pathogenicity is determined by transcriptional variation in three key races.</title>
        <authorList>
            <person name="Adams T.M."/>
            <person name="Armitage A.D."/>
            <person name="Sobczyk M.K."/>
            <person name="Bates H.J."/>
            <person name="Dunwell J.M."/>
            <person name="Nellist C.F."/>
            <person name="Harrison R.J."/>
        </authorList>
    </citation>
    <scope>NUCLEOTIDE SEQUENCE [LARGE SCALE GENOMIC DNA]</scope>
    <source>
        <strain evidence="3 5">NOV-5</strain>
        <strain evidence="2 4">NOV-9</strain>
    </source>
</reference>
<protein>
    <submittedName>
        <fullName evidence="2">Uncharacterized protein</fullName>
    </submittedName>
</protein>
<evidence type="ECO:0000313" key="5">
    <source>
        <dbReference type="Proteomes" id="UP000440732"/>
    </source>
</evidence>
<accession>A0A6A3DNK6</accession>
<feature type="region of interest" description="Disordered" evidence="1">
    <location>
        <begin position="61"/>
        <end position="86"/>
    </location>
</feature>
<sequence>MKKTAMKRKEKASTDRVKINEAPRNVARSQRPQKRAMTTTSIAKKTDRFGPLLSHVTIELRRTKRKKKEQWNQRVPTGYEDKSRKR</sequence>
<gene>
    <name evidence="3" type="ORF">PF006_g24660</name>
    <name evidence="2" type="ORF">PF009_g26069</name>
</gene>
<evidence type="ECO:0000313" key="3">
    <source>
        <dbReference type="EMBL" id="KAE9092562.1"/>
    </source>
</evidence>
<proteinExistence type="predicted"/>
<evidence type="ECO:0000313" key="2">
    <source>
        <dbReference type="EMBL" id="KAE8923684.1"/>
    </source>
</evidence>
<feature type="compositionally biased region" description="Basic and acidic residues" evidence="1">
    <location>
        <begin position="11"/>
        <end position="21"/>
    </location>
</feature>
<evidence type="ECO:0000313" key="4">
    <source>
        <dbReference type="Proteomes" id="UP000429523"/>
    </source>
</evidence>
<dbReference type="Proteomes" id="UP000429523">
    <property type="component" value="Unassembled WGS sequence"/>
</dbReference>
<dbReference type="AlphaFoldDB" id="A0A6A3DNK6"/>
<name>A0A6A3DNK6_9STRA</name>
<evidence type="ECO:0000256" key="1">
    <source>
        <dbReference type="SAM" id="MobiDB-lite"/>
    </source>
</evidence>
<feature type="compositionally biased region" description="Basic residues" evidence="1">
    <location>
        <begin position="1"/>
        <end position="10"/>
    </location>
</feature>
<comment type="caution">
    <text evidence="2">The sequence shown here is derived from an EMBL/GenBank/DDBJ whole genome shotgun (WGS) entry which is preliminary data.</text>
</comment>